<dbReference type="Proteomes" id="UP000830167">
    <property type="component" value="Chromosome"/>
</dbReference>
<feature type="transmembrane region" description="Helical" evidence="1">
    <location>
        <begin position="12"/>
        <end position="33"/>
    </location>
</feature>
<feature type="transmembrane region" description="Helical" evidence="1">
    <location>
        <begin position="39"/>
        <end position="58"/>
    </location>
</feature>
<gene>
    <name evidence="2" type="ORF">LSG31_06920</name>
</gene>
<sequence length="124" mass="13598">MLLLIPNILSLLLFGYYGVVGGITFAWLAALYWPRVTTVAATSSMIIGGGVSIVLYLYNQLSHTTLFGVNPIIIGLVLSFLTIVIGSLSQKEEYTKYLNFIEENNIVGIRHFGKVLTKNNSVEG</sequence>
<keyword evidence="1" id="KW-0812">Transmembrane</keyword>
<keyword evidence="1" id="KW-0472">Membrane</keyword>
<dbReference type="EMBL" id="CP089291">
    <property type="protein sequence ID" value="UOF91962.1"/>
    <property type="molecule type" value="Genomic_DNA"/>
</dbReference>
<dbReference type="InterPro" id="IPR038377">
    <property type="entry name" value="Na/Glc_symporter_sf"/>
</dbReference>
<evidence type="ECO:0000313" key="2">
    <source>
        <dbReference type="EMBL" id="UOF91962.1"/>
    </source>
</evidence>
<keyword evidence="1" id="KW-1133">Transmembrane helix</keyword>
<evidence type="ECO:0000313" key="3">
    <source>
        <dbReference type="Proteomes" id="UP000830167"/>
    </source>
</evidence>
<name>A0ABY4CN98_9BACL</name>
<feature type="transmembrane region" description="Helical" evidence="1">
    <location>
        <begin position="65"/>
        <end position="88"/>
    </location>
</feature>
<dbReference type="Gene3D" id="1.20.1730.10">
    <property type="entry name" value="Sodium/glucose cotransporter"/>
    <property type="match status" value="1"/>
</dbReference>
<keyword evidence="3" id="KW-1185">Reference proteome</keyword>
<accession>A0ABY4CN98</accession>
<dbReference type="RefSeq" id="WP_347438646.1">
    <property type="nucleotide sequence ID" value="NZ_CP089291.1"/>
</dbReference>
<evidence type="ECO:0000256" key="1">
    <source>
        <dbReference type="SAM" id="Phobius"/>
    </source>
</evidence>
<proteinExistence type="predicted"/>
<organism evidence="2 3">
    <name type="scientific">Fodinisporobacter ferrooxydans</name>
    <dbReference type="NCBI Taxonomy" id="2901836"/>
    <lineage>
        <taxon>Bacteria</taxon>
        <taxon>Bacillati</taxon>
        <taxon>Bacillota</taxon>
        <taxon>Bacilli</taxon>
        <taxon>Bacillales</taxon>
        <taxon>Alicyclobacillaceae</taxon>
        <taxon>Fodinisporobacter</taxon>
    </lineage>
</organism>
<protein>
    <submittedName>
        <fullName evidence="2">Uncharacterized protein</fullName>
    </submittedName>
</protein>
<reference evidence="2" key="1">
    <citation type="submission" date="2021-12" db="EMBL/GenBank/DDBJ databases">
        <title>Alicyclobacillaceae gen. nov., sp. nov., isolated from chalcocite enrichment system.</title>
        <authorList>
            <person name="Jiang Z."/>
        </authorList>
    </citation>
    <scope>NUCLEOTIDE SEQUENCE</scope>
    <source>
        <strain evidence="2">MYW30-H2</strain>
    </source>
</reference>